<reference evidence="1 2" key="1">
    <citation type="journal article" date="2008" name="Genome Res.">
        <title>Genome sequence of the beta-rhizobium Cupriavidus taiwanensis and comparative genomics of rhizobia.</title>
        <authorList>
            <person name="Amadou C."/>
            <person name="Pascal G."/>
            <person name="Mangenot S."/>
            <person name="Glew M."/>
            <person name="Bontemps C."/>
            <person name="Capela D."/>
            <person name="Carrere S."/>
            <person name="Cruveiller S."/>
            <person name="Dossat C."/>
            <person name="Lajus A."/>
            <person name="Marchetti M."/>
            <person name="Poinsot V."/>
            <person name="Rouy Z."/>
            <person name="Servin B."/>
            <person name="Saad M."/>
            <person name="Schenowitz C."/>
            <person name="Barbe V."/>
            <person name="Batut J."/>
            <person name="Medigue C."/>
            <person name="Masson-Boivin C."/>
        </authorList>
    </citation>
    <scope>NUCLEOTIDE SEQUENCE [LARGE SCALE GENOMIC DNA]</scope>
    <source>
        <strain evidence="2">DSM 17343 / BCRC 17206 / CCUG 44338 / CIP 107171 / LMG 19424 / R1</strain>
    </source>
</reference>
<protein>
    <submittedName>
        <fullName evidence="1">Uncharacterized protein</fullName>
    </submittedName>
</protein>
<keyword evidence="2" id="KW-1185">Reference proteome</keyword>
<gene>
    <name evidence="1" type="ordered locus">RALTA_B0979</name>
</gene>
<dbReference type="GeneID" id="29764207"/>
<organism evidence="1 2">
    <name type="scientific">Cupriavidus taiwanensis (strain DSM 17343 / BCRC 17206 / CCUG 44338 / CIP 107171 / LMG 19424 / R1)</name>
    <name type="common">Ralstonia taiwanensis (strain LMG 19424)</name>
    <dbReference type="NCBI Taxonomy" id="977880"/>
    <lineage>
        <taxon>Bacteria</taxon>
        <taxon>Pseudomonadati</taxon>
        <taxon>Pseudomonadota</taxon>
        <taxon>Betaproteobacteria</taxon>
        <taxon>Burkholderiales</taxon>
        <taxon>Burkholderiaceae</taxon>
        <taxon>Cupriavidus</taxon>
    </lineage>
</organism>
<dbReference type="RefSeq" id="WP_012355810.1">
    <property type="nucleotide sequence ID" value="NC_010530.1"/>
</dbReference>
<dbReference type="EMBL" id="CU633750">
    <property type="protein sequence ID" value="CAQ71590.1"/>
    <property type="molecule type" value="Genomic_DNA"/>
</dbReference>
<evidence type="ECO:0000313" key="2">
    <source>
        <dbReference type="Proteomes" id="UP000001692"/>
    </source>
</evidence>
<proteinExistence type="predicted"/>
<dbReference type="BioCyc" id="CTAI977880:RALTA_RS20390-MONOMER"/>
<name>B3R9L5_CUPTR</name>
<sequence length="103" mass="11602">MERSFKLGISREEYERINPTWPWTYEFYTENEVGKPERFAVIGANGELSHLAVGTAIRLQARHGVSTSSNMETWNVTKLCVTPILRDGVVAAQNFQVICELAA</sequence>
<dbReference type="Proteomes" id="UP000001692">
    <property type="component" value="Chromosome 2"/>
</dbReference>
<dbReference type="KEGG" id="cti:RALTA_B0979"/>
<dbReference type="AlphaFoldDB" id="B3R9L5"/>
<evidence type="ECO:0000313" key="1">
    <source>
        <dbReference type="EMBL" id="CAQ71590.1"/>
    </source>
</evidence>
<accession>B3R9L5</accession>
<dbReference type="HOGENOM" id="CLU_2259078_0_0_4"/>